<feature type="compositionally biased region" description="Basic and acidic residues" evidence="2">
    <location>
        <begin position="280"/>
        <end position="303"/>
    </location>
</feature>
<name>A0ABD2I8Z5_9BILA</name>
<dbReference type="AlphaFoldDB" id="A0ABD2I8Z5"/>
<feature type="compositionally biased region" description="Low complexity" evidence="2">
    <location>
        <begin position="320"/>
        <end position="331"/>
    </location>
</feature>
<dbReference type="Gene3D" id="3.30.70.330">
    <property type="match status" value="1"/>
</dbReference>
<proteinExistence type="predicted"/>
<evidence type="ECO:0000313" key="5">
    <source>
        <dbReference type="Proteomes" id="UP001620626"/>
    </source>
</evidence>
<comment type="caution">
    <text evidence="4">The sequence shown here is derived from an EMBL/GenBank/DDBJ whole genome shotgun (WGS) entry which is preliminary data.</text>
</comment>
<keyword evidence="5" id="KW-1185">Reference proteome</keyword>
<dbReference type="GO" id="GO:0003723">
    <property type="term" value="F:RNA binding"/>
    <property type="evidence" value="ECO:0007669"/>
    <property type="project" value="UniProtKB-UniRule"/>
</dbReference>
<accession>A0ABD2I8Z5</accession>
<reference evidence="4 5" key="1">
    <citation type="submission" date="2024-10" db="EMBL/GenBank/DDBJ databases">
        <authorList>
            <person name="Kim D."/>
        </authorList>
    </citation>
    <scope>NUCLEOTIDE SEQUENCE [LARGE SCALE GENOMIC DNA]</scope>
    <source>
        <strain evidence="4">BH-2024</strain>
    </source>
</reference>
<feature type="region of interest" description="Disordered" evidence="2">
    <location>
        <begin position="205"/>
        <end position="331"/>
    </location>
</feature>
<dbReference type="EMBL" id="JBICBT010001303">
    <property type="protein sequence ID" value="KAL3073990.1"/>
    <property type="molecule type" value="Genomic_DNA"/>
</dbReference>
<dbReference type="InterPro" id="IPR050441">
    <property type="entry name" value="RBM"/>
</dbReference>
<evidence type="ECO:0000313" key="4">
    <source>
        <dbReference type="EMBL" id="KAL3073990.1"/>
    </source>
</evidence>
<keyword evidence="1" id="KW-0694">RNA-binding</keyword>
<feature type="domain" description="RRM" evidence="3">
    <location>
        <begin position="128"/>
        <end position="202"/>
    </location>
</feature>
<dbReference type="SUPFAM" id="SSF54928">
    <property type="entry name" value="RNA-binding domain, RBD"/>
    <property type="match status" value="1"/>
</dbReference>
<dbReference type="PANTHER" id="PTHR48034">
    <property type="entry name" value="TRANSFORMER-2 SEX-DETERMINING PROTEIN-RELATED"/>
    <property type="match status" value="1"/>
</dbReference>
<organism evidence="4 5">
    <name type="scientific">Heterodera trifolii</name>
    <dbReference type="NCBI Taxonomy" id="157864"/>
    <lineage>
        <taxon>Eukaryota</taxon>
        <taxon>Metazoa</taxon>
        <taxon>Ecdysozoa</taxon>
        <taxon>Nematoda</taxon>
        <taxon>Chromadorea</taxon>
        <taxon>Rhabditida</taxon>
        <taxon>Tylenchina</taxon>
        <taxon>Tylenchomorpha</taxon>
        <taxon>Tylenchoidea</taxon>
        <taxon>Heteroderidae</taxon>
        <taxon>Heteroderinae</taxon>
        <taxon>Heterodera</taxon>
    </lineage>
</organism>
<dbReference type="Proteomes" id="UP001620626">
    <property type="component" value="Unassembled WGS sequence"/>
</dbReference>
<dbReference type="InterPro" id="IPR035979">
    <property type="entry name" value="RBD_domain_sf"/>
</dbReference>
<dbReference type="PROSITE" id="PS50102">
    <property type="entry name" value="RRM"/>
    <property type="match status" value="1"/>
</dbReference>
<sequence>MTKTYVEFSENECVWWCLCSLWSPSPFMCIKELPQMNGQHQKWSWYLSYGSVLLFGAHHWLLAFKWWMDTIWICTFGWSWAQKCGPADLIYVKWLMILAVLRAPPPVLARRRRRSRSTFSRSPSPGQKRLHIGNLDESVRRRDIEDVFGKYGRISDCWMASYPPFYAFVVFENNKDASACMKDLGNTAYIKGCRARVTVALPRKGSSLDANSMNGATYRRGPPPPPRRYYDEEDSHRRRRRSRTRSPRRRRSPSRSRSRTPPRRSRSPRRSARRQRSPSPKRERRDREEKDTKPREAADEHEQQQPIAAEVDNSRKRRTPPSSRSSSASGD</sequence>
<protein>
    <recommendedName>
        <fullName evidence="3">RRM domain-containing protein</fullName>
    </recommendedName>
</protein>
<gene>
    <name evidence="4" type="ORF">niasHT_039544</name>
</gene>
<evidence type="ECO:0000256" key="1">
    <source>
        <dbReference type="PROSITE-ProRule" id="PRU00176"/>
    </source>
</evidence>
<dbReference type="SMART" id="SM00360">
    <property type="entry name" value="RRM"/>
    <property type="match status" value="1"/>
</dbReference>
<dbReference type="Pfam" id="PF00076">
    <property type="entry name" value="RRM_1"/>
    <property type="match status" value="1"/>
</dbReference>
<feature type="compositionally biased region" description="Basic residues" evidence="2">
    <location>
        <begin position="237"/>
        <end position="276"/>
    </location>
</feature>
<dbReference type="InterPro" id="IPR000504">
    <property type="entry name" value="RRM_dom"/>
</dbReference>
<evidence type="ECO:0000259" key="3">
    <source>
        <dbReference type="PROSITE" id="PS50102"/>
    </source>
</evidence>
<evidence type="ECO:0000256" key="2">
    <source>
        <dbReference type="SAM" id="MobiDB-lite"/>
    </source>
</evidence>
<dbReference type="InterPro" id="IPR012677">
    <property type="entry name" value="Nucleotide-bd_a/b_plait_sf"/>
</dbReference>